<evidence type="ECO:0000259" key="1">
    <source>
        <dbReference type="Pfam" id="PF07179"/>
    </source>
</evidence>
<reference evidence="2 3" key="1">
    <citation type="journal article" date="2019" name="Front. Microbiol.">
        <title>Genomes of Neutrophilic Sulfur-Oxidizing Chemolithoautotrophs Representing 9 Proteobacterial Species From 8 Genera.</title>
        <authorList>
            <person name="Watanabe T."/>
            <person name="Kojima H."/>
            <person name="Umezawa K."/>
            <person name="Hori C."/>
            <person name="Takasuka T.E."/>
            <person name="Kato Y."/>
            <person name="Fukui M."/>
        </authorList>
    </citation>
    <scope>NUCLEOTIDE SEQUENCE [LARGE SCALE GENOMIC DNA]</scope>
    <source>
        <strain evidence="2 3">TTN</strain>
    </source>
</reference>
<evidence type="ECO:0000313" key="3">
    <source>
        <dbReference type="Proteomes" id="UP000286806"/>
    </source>
</evidence>
<name>A0A401JA65_9PROT</name>
<dbReference type="EMBL" id="BGOW01000002">
    <property type="protein sequence ID" value="GBL44565.1"/>
    <property type="molecule type" value="Genomic_DNA"/>
</dbReference>
<keyword evidence="3" id="KW-1185">Reference proteome</keyword>
<protein>
    <recommendedName>
        <fullName evidence="1">SseB protein N-terminal domain-containing protein</fullName>
    </recommendedName>
</protein>
<comment type="caution">
    <text evidence="2">The sequence shown here is derived from an EMBL/GenBank/DDBJ whole genome shotgun (WGS) entry which is preliminary data.</text>
</comment>
<organism evidence="2 3">
    <name type="scientific">Sulfuriferula multivorans</name>
    <dbReference type="NCBI Taxonomy" id="1559896"/>
    <lineage>
        <taxon>Bacteria</taxon>
        <taxon>Pseudomonadati</taxon>
        <taxon>Pseudomonadota</taxon>
        <taxon>Betaproteobacteria</taxon>
        <taxon>Nitrosomonadales</taxon>
        <taxon>Sulfuricellaceae</taxon>
        <taxon>Sulfuriferula</taxon>
    </lineage>
</organism>
<dbReference type="OrthoDB" id="8561064at2"/>
<sequence length="140" mass="15350">MNQGTFEPKNDLEKQLQCALDGSVSGDDFIHYLMDAQIFMPVEDETNEIKGFQRSTRAQPLVVEDETGTKVLVLFTSPERAKTFVEHYPGFGGGLLTEFSWVLRKMGAPAGIALNPGLEAGFDLEPEMVADLMASLPPEA</sequence>
<dbReference type="Pfam" id="PF07179">
    <property type="entry name" value="SseB"/>
    <property type="match status" value="1"/>
</dbReference>
<dbReference type="RefSeq" id="WP_124703411.1">
    <property type="nucleotide sequence ID" value="NZ_BGOW01000002.1"/>
</dbReference>
<accession>A0A401JA65</accession>
<feature type="domain" description="SseB protein N-terminal" evidence="1">
    <location>
        <begin position="12"/>
        <end position="130"/>
    </location>
</feature>
<evidence type="ECO:0000313" key="2">
    <source>
        <dbReference type="EMBL" id="GBL44565.1"/>
    </source>
</evidence>
<proteinExistence type="predicted"/>
<dbReference type="Proteomes" id="UP000286806">
    <property type="component" value="Unassembled WGS sequence"/>
</dbReference>
<dbReference type="InterPro" id="IPR009839">
    <property type="entry name" value="SseB_N"/>
</dbReference>
<gene>
    <name evidence="2" type="ORF">SFMTTN_0365</name>
</gene>
<dbReference type="AlphaFoldDB" id="A0A401JA65"/>